<sequence length="321" mass="34837">MSPYLQELAEPAAQTQGVRLLLWRDDLAHPELPGNKARKLKYNLAAAREQGHTTLLTFGGAYSNHIAAVATAGRLYGLRSIGLIRGDETRPLNPTLAQAQADGMALHYLDRSSYRRRQEPAFLQEVMARFGPAYLLPEGGTNALALPGCAELVAEIREQVAFDALAVAVGTGGTLAGLLTGLRKPEQALGIAALKDGGFLRAEVDALTQQACGQTFTNYSLQTDYHLGGYASYSADLLAFIEQFRQRHSILLDPIYTGKLLYGVLDLIRKEHFARGSTVVAIHTGGLQAWAGWNARFAAREQETRTKLPSSDEEGTSSRQA</sequence>
<dbReference type="InterPro" id="IPR001926">
    <property type="entry name" value="TrpB-like_PALP"/>
</dbReference>
<organism evidence="6 7">
    <name type="scientific">Hymenobacter saemangeumensis</name>
    <dbReference type="NCBI Taxonomy" id="1084522"/>
    <lineage>
        <taxon>Bacteria</taxon>
        <taxon>Pseudomonadati</taxon>
        <taxon>Bacteroidota</taxon>
        <taxon>Cytophagia</taxon>
        <taxon>Cytophagales</taxon>
        <taxon>Hymenobacteraceae</taxon>
        <taxon>Hymenobacter</taxon>
    </lineage>
</organism>
<dbReference type="PANTHER" id="PTHR43780:SF2">
    <property type="entry name" value="1-AMINOCYCLOPROPANE-1-CARBOXYLATE DEAMINASE-RELATED"/>
    <property type="match status" value="1"/>
</dbReference>
<evidence type="ECO:0000259" key="5">
    <source>
        <dbReference type="Pfam" id="PF00291"/>
    </source>
</evidence>
<dbReference type="PANTHER" id="PTHR43780">
    <property type="entry name" value="1-AMINOCYCLOPROPANE-1-CARBOXYLATE DEAMINASE-RELATED"/>
    <property type="match status" value="1"/>
</dbReference>
<evidence type="ECO:0000313" key="6">
    <source>
        <dbReference type="EMBL" id="GAA4352504.1"/>
    </source>
</evidence>
<keyword evidence="3" id="KW-0663">Pyridoxal phosphate</keyword>
<dbReference type="Pfam" id="PF00291">
    <property type="entry name" value="PALP"/>
    <property type="match status" value="1"/>
</dbReference>
<evidence type="ECO:0000256" key="4">
    <source>
        <dbReference type="SAM" id="MobiDB-lite"/>
    </source>
</evidence>
<dbReference type="PIRSF" id="PIRSF006278">
    <property type="entry name" value="ACCD_DCysDesulf"/>
    <property type="match status" value="1"/>
</dbReference>
<evidence type="ECO:0000313" key="7">
    <source>
        <dbReference type="Proteomes" id="UP001501153"/>
    </source>
</evidence>
<evidence type="ECO:0000256" key="1">
    <source>
        <dbReference type="ARBA" id="ARBA00001933"/>
    </source>
</evidence>
<comment type="caution">
    <text evidence="6">The sequence shown here is derived from an EMBL/GenBank/DDBJ whole genome shotgun (WGS) entry which is preliminary data.</text>
</comment>
<comment type="similarity">
    <text evidence="2">Belongs to the ACC deaminase/D-cysteine desulfhydrase family.</text>
</comment>
<dbReference type="SUPFAM" id="SSF53686">
    <property type="entry name" value="Tryptophan synthase beta subunit-like PLP-dependent enzymes"/>
    <property type="match status" value="1"/>
</dbReference>
<dbReference type="InterPro" id="IPR036052">
    <property type="entry name" value="TrpB-like_PALP_sf"/>
</dbReference>
<proteinExistence type="inferred from homology"/>
<evidence type="ECO:0000256" key="3">
    <source>
        <dbReference type="ARBA" id="ARBA00022898"/>
    </source>
</evidence>
<dbReference type="Gene3D" id="3.40.50.1100">
    <property type="match status" value="2"/>
</dbReference>
<protein>
    <submittedName>
        <fullName evidence="6">Pyridoxal-phosphate dependent enzyme</fullName>
    </submittedName>
</protein>
<accession>A0ABP8I6X8</accession>
<dbReference type="RefSeq" id="WP_345234831.1">
    <property type="nucleotide sequence ID" value="NZ_BAABGZ010000013.1"/>
</dbReference>
<dbReference type="InterPro" id="IPR027278">
    <property type="entry name" value="ACCD_DCysDesulf"/>
</dbReference>
<feature type="domain" description="Tryptophan synthase beta chain-like PALP" evidence="5">
    <location>
        <begin position="13"/>
        <end position="285"/>
    </location>
</feature>
<keyword evidence="7" id="KW-1185">Reference proteome</keyword>
<evidence type="ECO:0000256" key="2">
    <source>
        <dbReference type="ARBA" id="ARBA00008639"/>
    </source>
</evidence>
<dbReference type="EMBL" id="BAABGZ010000013">
    <property type="protein sequence ID" value="GAA4352504.1"/>
    <property type="molecule type" value="Genomic_DNA"/>
</dbReference>
<gene>
    <name evidence="6" type="ORF">GCM10023185_12270</name>
</gene>
<comment type="cofactor">
    <cofactor evidence="1">
        <name>pyridoxal 5'-phosphate</name>
        <dbReference type="ChEBI" id="CHEBI:597326"/>
    </cofactor>
</comment>
<reference evidence="7" key="1">
    <citation type="journal article" date="2019" name="Int. J. Syst. Evol. Microbiol.">
        <title>The Global Catalogue of Microorganisms (GCM) 10K type strain sequencing project: providing services to taxonomists for standard genome sequencing and annotation.</title>
        <authorList>
            <consortium name="The Broad Institute Genomics Platform"/>
            <consortium name="The Broad Institute Genome Sequencing Center for Infectious Disease"/>
            <person name="Wu L."/>
            <person name="Ma J."/>
        </authorList>
    </citation>
    <scope>NUCLEOTIDE SEQUENCE [LARGE SCALE GENOMIC DNA]</scope>
    <source>
        <strain evidence="7">JCM 17923</strain>
    </source>
</reference>
<dbReference type="Proteomes" id="UP001501153">
    <property type="component" value="Unassembled WGS sequence"/>
</dbReference>
<feature type="region of interest" description="Disordered" evidence="4">
    <location>
        <begin position="302"/>
        <end position="321"/>
    </location>
</feature>
<name>A0ABP8I6X8_9BACT</name>